<sequence>MHPGTDDIAPCVPARETDRMGHRGRLCVAAVLASLVTLTVGFLVAVPVVRMLQDRLQARYDAANTGPPEAVRVVGDEYVGAAFSILVAFAVVVFCAGAVHVSLTTPPSRRGLVHRDLGRLGAALLVAQAPLSIAAGVWGPYSSAATVGGAALGAAGVLVLVLDRAPVWAYACGCAVAAASTLTAVASAVLLIPLVVGLAGILVAAAVTAVIEAVRRAVRTSA</sequence>
<reference evidence="2 3" key="1">
    <citation type="submission" date="2017-06" db="EMBL/GenBank/DDBJ databases">
        <authorList>
            <person name="Kim H.J."/>
            <person name="Triplett B.A."/>
        </authorList>
    </citation>
    <scope>NUCLEOTIDE SEQUENCE [LARGE SCALE GENOMIC DNA]</scope>
    <source>
        <strain evidence="2 3">DSM 44272</strain>
    </source>
</reference>
<organism evidence="2 3">
    <name type="scientific">Blastococcus mobilis</name>
    <dbReference type="NCBI Taxonomy" id="1938746"/>
    <lineage>
        <taxon>Bacteria</taxon>
        <taxon>Bacillati</taxon>
        <taxon>Actinomycetota</taxon>
        <taxon>Actinomycetes</taxon>
        <taxon>Geodermatophilales</taxon>
        <taxon>Geodermatophilaceae</taxon>
        <taxon>Blastococcus</taxon>
    </lineage>
</organism>
<accession>A0A238XSG6</accession>
<feature type="transmembrane region" description="Helical" evidence="1">
    <location>
        <begin position="167"/>
        <end position="185"/>
    </location>
</feature>
<evidence type="ECO:0000256" key="1">
    <source>
        <dbReference type="SAM" id="Phobius"/>
    </source>
</evidence>
<keyword evidence="1" id="KW-1133">Transmembrane helix</keyword>
<keyword evidence="1" id="KW-0812">Transmembrane</keyword>
<feature type="transmembrane region" description="Helical" evidence="1">
    <location>
        <begin position="78"/>
        <end position="99"/>
    </location>
</feature>
<feature type="transmembrane region" description="Helical" evidence="1">
    <location>
        <begin position="144"/>
        <end position="162"/>
    </location>
</feature>
<proteinExistence type="predicted"/>
<dbReference type="EMBL" id="FZNO01000015">
    <property type="protein sequence ID" value="SNR61935.1"/>
    <property type="molecule type" value="Genomic_DNA"/>
</dbReference>
<protein>
    <submittedName>
        <fullName evidence="2">Uncharacterized protein</fullName>
    </submittedName>
</protein>
<gene>
    <name evidence="2" type="ORF">SAMN06272737_115106</name>
</gene>
<dbReference type="AlphaFoldDB" id="A0A238XSG6"/>
<evidence type="ECO:0000313" key="3">
    <source>
        <dbReference type="Proteomes" id="UP000198403"/>
    </source>
</evidence>
<dbReference type="Proteomes" id="UP000198403">
    <property type="component" value="Unassembled WGS sequence"/>
</dbReference>
<evidence type="ECO:0000313" key="2">
    <source>
        <dbReference type="EMBL" id="SNR61935.1"/>
    </source>
</evidence>
<feature type="transmembrane region" description="Helical" evidence="1">
    <location>
        <begin position="191"/>
        <end position="211"/>
    </location>
</feature>
<name>A0A238XSG6_9ACTN</name>
<feature type="transmembrane region" description="Helical" evidence="1">
    <location>
        <begin position="26"/>
        <end position="49"/>
    </location>
</feature>
<feature type="transmembrane region" description="Helical" evidence="1">
    <location>
        <begin position="120"/>
        <end position="138"/>
    </location>
</feature>
<keyword evidence="1" id="KW-0472">Membrane</keyword>
<keyword evidence="3" id="KW-1185">Reference proteome</keyword>